<dbReference type="PANTHER" id="PTHR48475">
    <property type="entry name" value="RIBONUCLEASE H"/>
    <property type="match status" value="1"/>
</dbReference>
<organism evidence="1 3">
    <name type="scientific">Medicago truncatula</name>
    <name type="common">Barrel medic</name>
    <name type="synonym">Medicago tribuloides</name>
    <dbReference type="NCBI Taxonomy" id="3880"/>
    <lineage>
        <taxon>Eukaryota</taxon>
        <taxon>Viridiplantae</taxon>
        <taxon>Streptophyta</taxon>
        <taxon>Embryophyta</taxon>
        <taxon>Tracheophyta</taxon>
        <taxon>Spermatophyta</taxon>
        <taxon>Magnoliopsida</taxon>
        <taxon>eudicotyledons</taxon>
        <taxon>Gunneridae</taxon>
        <taxon>Pentapetalae</taxon>
        <taxon>rosids</taxon>
        <taxon>fabids</taxon>
        <taxon>Fabales</taxon>
        <taxon>Fabaceae</taxon>
        <taxon>Papilionoideae</taxon>
        <taxon>50 kb inversion clade</taxon>
        <taxon>NPAAA clade</taxon>
        <taxon>Hologalegina</taxon>
        <taxon>IRL clade</taxon>
        <taxon>Trifolieae</taxon>
        <taxon>Medicago</taxon>
    </lineage>
</organism>
<name>A0A072TH84_MEDTR</name>
<reference evidence="1 3" key="2">
    <citation type="journal article" date="2014" name="BMC Genomics">
        <title>An improved genome release (version Mt4.0) for the model legume Medicago truncatula.</title>
        <authorList>
            <person name="Tang H."/>
            <person name="Krishnakumar V."/>
            <person name="Bidwell S."/>
            <person name="Rosen B."/>
            <person name="Chan A."/>
            <person name="Zhou S."/>
            <person name="Gentzbittel L."/>
            <person name="Childs K.L."/>
            <person name="Yandell M."/>
            <person name="Gundlach H."/>
            <person name="Mayer K.F."/>
            <person name="Schwartz D.C."/>
            <person name="Town C.D."/>
        </authorList>
    </citation>
    <scope>GENOME REANNOTATION</scope>
    <source>
        <strain evidence="1">A17</strain>
        <strain evidence="2 3">cv. Jemalong A17</strain>
    </source>
</reference>
<protein>
    <submittedName>
        <fullName evidence="1 2">Uncharacterized protein</fullName>
    </submittedName>
</protein>
<dbReference type="HOGENOM" id="CLU_759472_0_0_1"/>
<reference evidence="1 3" key="1">
    <citation type="journal article" date="2011" name="Nature">
        <title>The Medicago genome provides insight into the evolution of rhizobial symbioses.</title>
        <authorList>
            <person name="Young N.D."/>
            <person name="Debelle F."/>
            <person name="Oldroyd G.E."/>
            <person name="Geurts R."/>
            <person name="Cannon S.B."/>
            <person name="Udvardi M.K."/>
            <person name="Benedito V.A."/>
            <person name="Mayer K.F."/>
            <person name="Gouzy J."/>
            <person name="Schoof H."/>
            <person name="Van de Peer Y."/>
            <person name="Proost S."/>
            <person name="Cook D.R."/>
            <person name="Meyers B.C."/>
            <person name="Spannagl M."/>
            <person name="Cheung F."/>
            <person name="De Mita S."/>
            <person name="Krishnakumar V."/>
            <person name="Gundlach H."/>
            <person name="Zhou S."/>
            <person name="Mudge J."/>
            <person name="Bharti A.K."/>
            <person name="Murray J.D."/>
            <person name="Naoumkina M.A."/>
            <person name="Rosen B."/>
            <person name="Silverstein K.A."/>
            <person name="Tang H."/>
            <person name="Rombauts S."/>
            <person name="Zhao P.X."/>
            <person name="Zhou P."/>
            <person name="Barbe V."/>
            <person name="Bardou P."/>
            <person name="Bechner M."/>
            <person name="Bellec A."/>
            <person name="Berger A."/>
            <person name="Berges H."/>
            <person name="Bidwell S."/>
            <person name="Bisseling T."/>
            <person name="Choisne N."/>
            <person name="Couloux A."/>
            <person name="Denny R."/>
            <person name="Deshpande S."/>
            <person name="Dai X."/>
            <person name="Doyle J.J."/>
            <person name="Dudez A.M."/>
            <person name="Farmer A.D."/>
            <person name="Fouteau S."/>
            <person name="Franken C."/>
            <person name="Gibelin C."/>
            <person name="Gish J."/>
            <person name="Goldstein S."/>
            <person name="Gonzalez A.J."/>
            <person name="Green P.J."/>
            <person name="Hallab A."/>
            <person name="Hartog M."/>
            <person name="Hua A."/>
            <person name="Humphray S.J."/>
            <person name="Jeong D.H."/>
            <person name="Jing Y."/>
            <person name="Jocker A."/>
            <person name="Kenton S.M."/>
            <person name="Kim D.J."/>
            <person name="Klee K."/>
            <person name="Lai H."/>
            <person name="Lang C."/>
            <person name="Lin S."/>
            <person name="Macmil S.L."/>
            <person name="Magdelenat G."/>
            <person name="Matthews L."/>
            <person name="McCorrison J."/>
            <person name="Monaghan E.L."/>
            <person name="Mun J.H."/>
            <person name="Najar F.Z."/>
            <person name="Nicholson C."/>
            <person name="Noirot C."/>
            <person name="O'Bleness M."/>
            <person name="Paule C.R."/>
            <person name="Poulain J."/>
            <person name="Prion F."/>
            <person name="Qin B."/>
            <person name="Qu C."/>
            <person name="Retzel E.F."/>
            <person name="Riddle C."/>
            <person name="Sallet E."/>
            <person name="Samain S."/>
            <person name="Samson N."/>
            <person name="Sanders I."/>
            <person name="Saurat O."/>
            <person name="Scarpelli C."/>
            <person name="Schiex T."/>
            <person name="Segurens B."/>
            <person name="Severin A.J."/>
            <person name="Sherrier D.J."/>
            <person name="Shi R."/>
            <person name="Sims S."/>
            <person name="Singer S.R."/>
            <person name="Sinharoy S."/>
            <person name="Sterck L."/>
            <person name="Viollet A."/>
            <person name="Wang B.B."/>
            <person name="Wang K."/>
            <person name="Wang M."/>
            <person name="Wang X."/>
            <person name="Warfsmann J."/>
            <person name="Weissenbach J."/>
            <person name="White D.D."/>
            <person name="White J.D."/>
            <person name="Wiley G.B."/>
            <person name="Wincker P."/>
            <person name="Xing Y."/>
            <person name="Yang L."/>
            <person name="Yao Z."/>
            <person name="Ying F."/>
            <person name="Zhai J."/>
            <person name="Zhou L."/>
            <person name="Zuber A."/>
            <person name="Denarie J."/>
            <person name="Dixon R.A."/>
            <person name="May G.D."/>
            <person name="Schwartz D.C."/>
            <person name="Rogers J."/>
            <person name="Quetier F."/>
            <person name="Town C.D."/>
            <person name="Roe B.A."/>
        </authorList>
    </citation>
    <scope>NUCLEOTIDE SEQUENCE [LARGE SCALE GENOMIC DNA]</scope>
    <source>
        <strain evidence="1">A17</strain>
        <strain evidence="2 3">cv. Jemalong A17</strain>
    </source>
</reference>
<dbReference type="PANTHER" id="PTHR48475:SF1">
    <property type="entry name" value="RNASE H TYPE-1 DOMAIN-CONTAINING PROTEIN"/>
    <property type="match status" value="1"/>
</dbReference>
<accession>A0A072TH84</accession>
<evidence type="ECO:0000313" key="2">
    <source>
        <dbReference type="EnsemblPlants" id="KEH16757"/>
    </source>
</evidence>
<evidence type="ECO:0000313" key="1">
    <source>
        <dbReference type="EMBL" id="KEH16757.1"/>
    </source>
</evidence>
<dbReference type="Proteomes" id="UP000002051">
    <property type="component" value="Unassembled WGS sequence"/>
</dbReference>
<reference evidence="2" key="3">
    <citation type="submission" date="2015-06" db="UniProtKB">
        <authorList>
            <consortium name="EnsemblPlants"/>
        </authorList>
    </citation>
    <scope>IDENTIFICATION</scope>
    <source>
        <strain evidence="2">cv. Jemalong A17</strain>
    </source>
</reference>
<sequence length="365" mass="41080">MYLKSKRLRRTVRLVKVQILISKWGLVFDGAVNAYGKGIGAVIVSPTGASHPFLPPEFCSNVTKQIWLSMKHVSLGFEEAIDMRNQNTSTSMEILHSSSIRVKELHHIPRDENQMADALDTLSFQVSSKPLEMMCQINQKCKRLERTFTCVCYWGCDRSGASNQDKKTLRRLASRFMLDGDILAVNCMMYMTVTFGDPMEHDCYQQRPEKCHKCQIYADKIHVPPHALNVISSPMAVFNVGAIDMIGRIEPKDFKWVIVSILVGKLTTSPNGMNGAVEAANKNIKRNCPEDGNHVTRTGMRCYPMLCMATVLLCRSSTGGNPFPLLYMVWKQVSSFWKWRSPSTPCDHGSKSYLRLNGARAGMIS</sequence>
<keyword evidence="3" id="KW-1185">Reference proteome</keyword>
<dbReference type="EnsemblPlants" id="KEH16757">
    <property type="protein sequence ID" value="KEH16757"/>
    <property type="gene ID" value="MTR_0099s0120"/>
</dbReference>
<dbReference type="AlphaFoldDB" id="A0A072TH84"/>
<dbReference type="EMBL" id="KL402824">
    <property type="protein sequence ID" value="KEH16757.1"/>
    <property type="molecule type" value="Genomic_DNA"/>
</dbReference>
<proteinExistence type="predicted"/>
<evidence type="ECO:0000313" key="3">
    <source>
        <dbReference type="Proteomes" id="UP000002051"/>
    </source>
</evidence>
<gene>
    <name evidence="1" type="ORF">MTR_0099s0120</name>
</gene>